<evidence type="ECO:0000313" key="2">
    <source>
        <dbReference type="Proteomes" id="UP000002256"/>
    </source>
</evidence>
<dbReference type="Proteomes" id="UP000002256">
    <property type="component" value="Chromosome"/>
</dbReference>
<reference evidence="1 2" key="1">
    <citation type="journal article" date="2010" name="Stand. Genomic Sci.">
        <title>Complete genome sequence of Rhizobium leguminosarum bv. trifolii strain WSM1325, an effective microsymbiont of annual Mediterranean clovers.</title>
        <authorList>
            <person name="Reeve W."/>
            <person name="O'Hara G."/>
            <person name="Chain P."/>
            <person name="Ardley J."/>
            <person name="Brau L."/>
            <person name="Nandesena K."/>
            <person name="Tiwari R."/>
            <person name="Copeland A."/>
            <person name="Nolan M."/>
            <person name="Han C."/>
            <person name="Brettin T."/>
            <person name="Land M."/>
            <person name="Ovchinikova G."/>
            <person name="Ivanova N."/>
            <person name="Mavromatis K."/>
            <person name="Markowitz V."/>
            <person name="Kyrpides N."/>
            <person name="Melino V."/>
            <person name="Denton M."/>
            <person name="Yates R."/>
            <person name="Howieson J."/>
        </authorList>
    </citation>
    <scope>NUCLEOTIDE SEQUENCE [LARGE SCALE GENOMIC DNA]</scope>
    <source>
        <strain evidence="1 2">WSM1325</strain>
    </source>
</reference>
<dbReference type="AlphaFoldDB" id="C6B0V5"/>
<proteinExistence type="predicted"/>
<dbReference type="HOGENOM" id="CLU_3366905_0_0_5"/>
<name>C6B0V5_RHILS</name>
<sequence>MGRNENTRRRLRKGVAVGRMPVLTSALLSDTKITG</sequence>
<accession>C6B0V5</accession>
<gene>
    <name evidence="1" type="ordered locus">Rleg_2328</name>
</gene>
<dbReference type="KEGG" id="rlg:Rleg_2328"/>
<evidence type="ECO:0000313" key="1">
    <source>
        <dbReference type="EMBL" id="ACS56602.1"/>
    </source>
</evidence>
<protein>
    <submittedName>
        <fullName evidence="1">Uncharacterized protein</fullName>
    </submittedName>
</protein>
<dbReference type="EMBL" id="CP001622">
    <property type="protein sequence ID" value="ACS56602.1"/>
    <property type="molecule type" value="Genomic_DNA"/>
</dbReference>
<organism evidence="1 2">
    <name type="scientific">Rhizobium leguminosarum bv. trifolii (strain WSM1325)</name>
    <dbReference type="NCBI Taxonomy" id="395491"/>
    <lineage>
        <taxon>Bacteria</taxon>
        <taxon>Pseudomonadati</taxon>
        <taxon>Pseudomonadota</taxon>
        <taxon>Alphaproteobacteria</taxon>
        <taxon>Hyphomicrobiales</taxon>
        <taxon>Rhizobiaceae</taxon>
        <taxon>Rhizobium/Agrobacterium group</taxon>
        <taxon>Rhizobium</taxon>
    </lineage>
</organism>